<dbReference type="GO" id="GO:0007166">
    <property type="term" value="P:cell surface receptor signaling pathway"/>
    <property type="evidence" value="ECO:0007669"/>
    <property type="project" value="TreeGrafter"/>
</dbReference>
<dbReference type="EMBL" id="AYCK01009051">
    <property type="status" value="NOT_ANNOTATED_CDS"/>
    <property type="molecule type" value="Genomic_DNA"/>
</dbReference>
<evidence type="ECO:0000256" key="2">
    <source>
        <dbReference type="ARBA" id="ARBA00022859"/>
    </source>
</evidence>
<proteinExistence type="predicted"/>
<dbReference type="InterPro" id="IPR036179">
    <property type="entry name" value="Ig-like_dom_sf"/>
</dbReference>
<sequence>SKDVDQTPHSIIKKIGESVDKEIRCSHSIPSYQVILWYKQDKHKALKLLGYQNNDFANLEQDVKGKINFEGDGRKQSILTVSNLTVDDSAVYFCAASQHSAAESHEHSSIIVLTAWHNPESCLFCFFPTGAPSAYEVLQTPCFAAPKPGESVMIHCSHSVSIFERILWYKQEKHGALRFLGYMNRNFPNPEGDVKDKMDFGGDGSKHATLNISTVSENDSAVYFCAASRHSTAETLSVNTKTLHED</sequence>
<dbReference type="AlphaFoldDB" id="A0A096LQ50"/>
<name>A0A096LQ50_POEFO</name>
<dbReference type="InterPro" id="IPR003598">
    <property type="entry name" value="Ig_sub2"/>
</dbReference>
<dbReference type="GO" id="GO:0002376">
    <property type="term" value="P:immune system process"/>
    <property type="evidence" value="ECO:0007669"/>
    <property type="project" value="UniProtKB-KW"/>
</dbReference>
<protein>
    <recommendedName>
        <fullName evidence="3">Ig-like domain-containing protein</fullName>
    </recommendedName>
</protein>
<dbReference type="PANTHER" id="PTHR23268:SF102">
    <property type="entry name" value="IMMUNOGLOBULIN V-SET DOMAIN-CONTAINING PROTEIN"/>
    <property type="match status" value="1"/>
</dbReference>
<accession>A0A096LQ50</accession>
<dbReference type="Pfam" id="PF07686">
    <property type="entry name" value="V-set"/>
    <property type="match status" value="2"/>
</dbReference>
<evidence type="ECO:0000313" key="4">
    <source>
        <dbReference type="Ensembl" id="ENSPFOP00000021291.1"/>
    </source>
</evidence>
<dbReference type="CDD" id="cd00099">
    <property type="entry name" value="IgV"/>
    <property type="match status" value="1"/>
</dbReference>
<dbReference type="InterPro" id="IPR013106">
    <property type="entry name" value="Ig_V-set"/>
</dbReference>
<reference evidence="4" key="3">
    <citation type="submission" date="2025-09" db="UniProtKB">
        <authorList>
            <consortium name="Ensembl"/>
        </authorList>
    </citation>
    <scope>IDENTIFICATION</scope>
</reference>
<evidence type="ECO:0000259" key="3">
    <source>
        <dbReference type="PROSITE" id="PS50835"/>
    </source>
</evidence>
<dbReference type="eggNOG" id="ENOG502SD6K">
    <property type="taxonomic scope" value="Eukaryota"/>
</dbReference>
<dbReference type="InterPro" id="IPR003599">
    <property type="entry name" value="Ig_sub"/>
</dbReference>
<keyword evidence="5" id="KW-1185">Reference proteome</keyword>
<dbReference type="PROSITE" id="PS50835">
    <property type="entry name" value="IG_LIKE"/>
    <property type="match status" value="2"/>
</dbReference>
<feature type="domain" description="Ig-like" evidence="3">
    <location>
        <begin position="132"/>
        <end position="237"/>
    </location>
</feature>
<dbReference type="SMART" id="SM00408">
    <property type="entry name" value="IGc2"/>
    <property type="match status" value="2"/>
</dbReference>
<evidence type="ECO:0000313" key="5">
    <source>
        <dbReference type="Proteomes" id="UP000028760"/>
    </source>
</evidence>
<dbReference type="Proteomes" id="UP000028760">
    <property type="component" value="Unassembled WGS sequence"/>
</dbReference>
<organism evidence="4 5">
    <name type="scientific">Poecilia formosa</name>
    <name type="common">Amazon molly</name>
    <name type="synonym">Limia formosa</name>
    <dbReference type="NCBI Taxonomy" id="48698"/>
    <lineage>
        <taxon>Eukaryota</taxon>
        <taxon>Metazoa</taxon>
        <taxon>Chordata</taxon>
        <taxon>Craniata</taxon>
        <taxon>Vertebrata</taxon>
        <taxon>Euteleostomi</taxon>
        <taxon>Actinopterygii</taxon>
        <taxon>Neopterygii</taxon>
        <taxon>Teleostei</taxon>
        <taxon>Neoteleostei</taxon>
        <taxon>Acanthomorphata</taxon>
        <taxon>Ovalentaria</taxon>
        <taxon>Atherinomorphae</taxon>
        <taxon>Cyprinodontiformes</taxon>
        <taxon>Poeciliidae</taxon>
        <taxon>Poeciliinae</taxon>
        <taxon>Poecilia</taxon>
    </lineage>
</organism>
<keyword evidence="1" id="KW-0732">Signal</keyword>
<dbReference type="SMART" id="SM00409">
    <property type="entry name" value="IG"/>
    <property type="match status" value="2"/>
</dbReference>
<feature type="domain" description="Ig-like" evidence="3">
    <location>
        <begin position="16"/>
        <end position="111"/>
    </location>
</feature>
<dbReference type="InterPro" id="IPR013783">
    <property type="entry name" value="Ig-like_fold"/>
</dbReference>
<dbReference type="Gene3D" id="2.60.40.10">
    <property type="entry name" value="Immunoglobulins"/>
    <property type="match status" value="2"/>
</dbReference>
<dbReference type="GeneTree" id="ENSGT00940000166007"/>
<dbReference type="OMA" id="YCAANDK"/>
<keyword evidence="2" id="KW-0391">Immunity</keyword>
<reference evidence="5" key="1">
    <citation type="submission" date="2013-10" db="EMBL/GenBank/DDBJ databases">
        <authorList>
            <person name="Schartl M."/>
            <person name="Warren W."/>
        </authorList>
    </citation>
    <scope>NUCLEOTIDE SEQUENCE [LARGE SCALE GENOMIC DNA]</scope>
    <source>
        <strain evidence="5">female</strain>
    </source>
</reference>
<dbReference type="InterPro" id="IPR050413">
    <property type="entry name" value="TCR_beta_variable"/>
</dbReference>
<evidence type="ECO:0000256" key="1">
    <source>
        <dbReference type="ARBA" id="ARBA00022729"/>
    </source>
</evidence>
<reference evidence="4" key="2">
    <citation type="submission" date="2025-08" db="UniProtKB">
        <authorList>
            <consortium name="Ensembl"/>
        </authorList>
    </citation>
    <scope>IDENTIFICATION</scope>
</reference>
<dbReference type="Ensembl" id="ENSPFOT00000027723.1">
    <property type="protein sequence ID" value="ENSPFOP00000021291.1"/>
    <property type="gene ID" value="ENSPFOG00000022417.1"/>
</dbReference>
<dbReference type="InterPro" id="IPR007110">
    <property type="entry name" value="Ig-like_dom"/>
</dbReference>
<dbReference type="SMART" id="SM00406">
    <property type="entry name" value="IGv"/>
    <property type="match status" value="2"/>
</dbReference>
<dbReference type="GO" id="GO:0005886">
    <property type="term" value="C:plasma membrane"/>
    <property type="evidence" value="ECO:0007669"/>
    <property type="project" value="TreeGrafter"/>
</dbReference>
<dbReference type="SUPFAM" id="SSF48726">
    <property type="entry name" value="Immunoglobulin"/>
    <property type="match status" value="2"/>
</dbReference>
<dbReference type="PANTHER" id="PTHR23268">
    <property type="entry name" value="T-CELL RECEPTOR BETA CHAIN"/>
    <property type="match status" value="1"/>
</dbReference>